<accession>A0ACB9RWI9</accession>
<comment type="caution">
    <text evidence="1">The sequence shown here is derived from an EMBL/GenBank/DDBJ whole genome shotgun (WGS) entry which is preliminary data.</text>
</comment>
<dbReference type="Proteomes" id="UP001057402">
    <property type="component" value="Chromosome 3"/>
</dbReference>
<sequence length="355" mass="39248">MEWLLCVSDYIVELIPSSQTFPDGRKLEVMTCRPRSDIFINLPALRTLDNMLLDILDGFKETEFWYVDEGIVASDSTDGSASFRKTIHRQPEKWWLPVPRVPAGGLSENSRKQMNHTRNVLPDIEGRHGHQQRFAVRYGSPRVVFGHASQARESLSGRRHLPEGDAGGESRETAALLEATVPGLSQTILDVSKIQFNKDVGKSIVESYSRVLESLAFNIVARIDDILYVDDLTRHTDKLLQSPAVNHIAQRKSCFPYSVPVSGTPYRSSSSAFSTPGFSPAPSSLISPARGDRTPFILNNAKPPRRGFGVRRVLNNYLGVEPRPKLSSTSMESISSSITSSDGSDHHSGSKTVAK</sequence>
<evidence type="ECO:0000313" key="2">
    <source>
        <dbReference type="Proteomes" id="UP001057402"/>
    </source>
</evidence>
<name>A0ACB9RWI9_9MYRT</name>
<keyword evidence="2" id="KW-1185">Reference proteome</keyword>
<proteinExistence type="predicted"/>
<gene>
    <name evidence="1" type="ORF">MLD38_008716</name>
</gene>
<evidence type="ECO:0000313" key="1">
    <source>
        <dbReference type="EMBL" id="KAI4382802.1"/>
    </source>
</evidence>
<dbReference type="EMBL" id="CM042882">
    <property type="protein sequence ID" value="KAI4382802.1"/>
    <property type="molecule type" value="Genomic_DNA"/>
</dbReference>
<protein>
    <submittedName>
        <fullName evidence="1">Uncharacterized protein</fullName>
    </submittedName>
</protein>
<organism evidence="1 2">
    <name type="scientific">Melastoma candidum</name>
    <dbReference type="NCBI Taxonomy" id="119954"/>
    <lineage>
        <taxon>Eukaryota</taxon>
        <taxon>Viridiplantae</taxon>
        <taxon>Streptophyta</taxon>
        <taxon>Embryophyta</taxon>
        <taxon>Tracheophyta</taxon>
        <taxon>Spermatophyta</taxon>
        <taxon>Magnoliopsida</taxon>
        <taxon>eudicotyledons</taxon>
        <taxon>Gunneridae</taxon>
        <taxon>Pentapetalae</taxon>
        <taxon>rosids</taxon>
        <taxon>malvids</taxon>
        <taxon>Myrtales</taxon>
        <taxon>Melastomataceae</taxon>
        <taxon>Melastomatoideae</taxon>
        <taxon>Melastomateae</taxon>
        <taxon>Melastoma</taxon>
    </lineage>
</organism>
<reference evidence="2" key="1">
    <citation type="journal article" date="2023" name="Front. Plant Sci.">
        <title>Chromosomal-level genome assembly of Melastoma candidum provides insights into trichome evolution.</title>
        <authorList>
            <person name="Zhong Y."/>
            <person name="Wu W."/>
            <person name="Sun C."/>
            <person name="Zou P."/>
            <person name="Liu Y."/>
            <person name="Dai S."/>
            <person name="Zhou R."/>
        </authorList>
    </citation>
    <scope>NUCLEOTIDE SEQUENCE [LARGE SCALE GENOMIC DNA]</scope>
</reference>